<evidence type="ECO:0000256" key="1">
    <source>
        <dbReference type="SAM" id="Phobius"/>
    </source>
</evidence>
<keyword evidence="1" id="KW-1133">Transmembrane helix</keyword>
<reference evidence="2 3" key="1">
    <citation type="submission" date="2016-09" db="EMBL/GenBank/DDBJ databases">
        <title>Complete Genome Sequence of Methanosarcina thermophila MT-1.</title>
        <authorList>
            <person name="Kouzuma A."/>
        </authorList>
    </citation>
    <scope>NUCLEOTIDE SEQUENCE [LARGE SCALE GENOMIC DNA]</scope>
    <source>
        <strain evidence="2 3">MT-1</strain>
    </source>
</reference>
<accession>A0A3G9CPZ3</accession>
<dbReference type="AlphaFoldDB" id="A0A3G9CPZ3"/>
<dbReference type="EMBL" id="AP017646">
    <property type="protein sequence ID" value="BAW27932.1"/>
    <property type="molecule type" value="Genomic_DNA"/>
</dbReference>
<feature type="transmembrane region" description="Helical" evidence="1">
    <location>
        <begin position="119"/>
        <end position="139"/>
    </location>
</feature>
<name>A0A3G9CPZ3_METTE</name>
<proteinExistence type="predicted"/>
<evidence type="ECO:0000313" key="3">
    <source>
        <dbReference type="Proteomes" id="UP000265557"/>
    </source>
</evidence>
<organism evidence="2 3">
    <name type="scientific">Methanosarcina thermophila</name>
    <dbReference type="NCBI Taxonomy" id="2210"/>
    <lineage>
        <taxon>Archaea</taxon>
        <taxon>Methanobacteriati</taxon>
        <taxon>Methanobacteriota</taxon>
        <taxon>Stenosarchaea group</taxon>
        <taxon>Methanomicrobia</taxon>
        <taxon>Methanosarcinales</taxon>
        <taxon>Methanosarcinaceae</taxon>
        <taxon>Methanosarcina</taxon>
    </lineage>
</organism>
<keyword evidence="1" id="KW-0472">Membrane</keyword>
<feature type="transmembrane region" description="Helical" evidence="1">
    <location>
        <begin position="84"/>
        <end position="107"/>
    </location>
</feature>
<evidence type="ECO:0000313" key="2">
    <source>
        <dbReference type="EMBL" id="BAW27932.1"/>
    </source>
</evidence>
<gene>
    <name evidence="2" type="ORF">MESMT1_0002</name>
</gene>
<feature type="transmembrane region" description="Helical" evidence="1">
    <location>
        <begin position="50"/>
        <end position="72"/>
    </location>
</feature>
<keyword evidence="1" id="KW-0812">Transmembrane</keyword>
<sequence>MGAGIIETLHRMLSLESRNWSHASTYTVGTGNLAADYVWIQNLTMFKYELYALVLAVIIVCDLYFIGFYAFTTNNINMLKEPKLIMKYFMLLLGVIFSTITLGNLILGGSDTQNIISRTLNYSLLFVSIFIASSFNSLNIPSKPLRRTIKGFFIVFLLIAFATYPFYSYGRDSYINYPTSQEVGSNFFRDHAPDDNLNAVSSYTKAVYFYQMIEGRDDEESNVRRSTVYVNGWYSMNYQTVASHDVSNEVTSSFG</sequence>
<protein>
    <submittedName>
        <fullName evidence="2">Uncharacterized protein</fullName>
    </submittedName>
</protein>
<feature type="transmembrane region" description="Helical" evidence="1">
    <location>
        <begin position="151"/>
        <end position="170"/>
    </location>
</feature>
<dbReference type="Proteomes" id="UP000265557">
    <property type="component" value="Chromosome"/>
</dbReference>